<keyword evidence="2" id="KW-1185">Reference proteome</keyword>
<dbReference type="EMBL" id="CP002059">
    <property type="protein sequence ID" value="ADI63788.1"/>
    <property type="molecule type" value="Genomic_DNA"/>
</dbReference>
<evidence type="ECO:0000313" key="1">
    <source>
        <dbReference type="EMBL" id="ADI63788.1"/>
    </source>
</evidence>
<dbReference type="STRING" id="551115.Aazo_1614"/>
<protein>
    <submittedName>
        <fullName evidence="1">Uncharacterized protein</fullName>
    </submittedName>
</protein>
<dbReference type="KEGG" id="naz:Aazo_1614"/>
<dbReference type="AlphaFoldDB" id="D7E4Z1"/>
<dbReference type="HOGENOM" id="CLU_3138350_0_0_3"/>
<accession>D7E4Z1</accession>
<gene>
    <name evidence="1" type="ordered locus">Aazo_1614</name>
</gene>
<evidence type="ECO:0000313" key="2">
    <source>
        <dbReference type="Proteomes" id="UP000001511"/>
    </source>
</evidence>
<name>D7E4Z1_NOSA0</name>
<sequence>MDEILQIYLTVVHAIYCINLRCLGNYSEDNSDLDILHGISRDILQLIAI</sequence>
<proteinExistence type="predicted"/>
<dbReference type="Proteomes" id="UP000001511">
    <property type="component" value="Chromosome"/>
</dbReference>
<organism evidence="1 2">
    <name type="scientific">Nostoc azollae (strain 0708)</name>
    <name type="common">Anabaena azollae (strain 0708)</name>
    <dbReference type="NCBI Taxonomy" id="551115"/>
    <lineage>
        <taxon>Bacteria</taxon>
        <taxon>Bacillati</taxon>
        <taxon>Cyanobacteriota</taxon>
        <taxon>Cyanophyceae</taxon>
        <taxon>Nostocales</taxon>
        <taxon>Nostocaceae</taxon>
        <taxon>Trichormus</taxon>
    </lineage>
</organism>
<reference evidence="1 2" key="1">
    <citation type="journal article" date="2010" name="PLoS ONE">
        <title>Genome erosion in a nitrogen-fixing vertically transmitted endosymbiotic multicellular cyanobacterium.</title>
        <authorList>
            <person name="Ran L."/>
            <person name="Larsson J."/>
            <person name="Vigil-Stenman T."/>
            <person name="Nylander J.A."/>
            <person name="Ininbergs K."/>
            <person name="Zheng W.W."/>
            <person name="Lapidus A."/>
            <person name="Lowry S."/>
            <person name="Haselkorn R."/>
            <person name="Bergman B."/>
        </authorList>
    </citation>
    <scope>NUCLEOTIDE SEQUENCE [LARGE SCALE GENOMIC DNA]</scope>
    <source>
        <strain evidence="1 2">0708</strain>
    </source>
</reference>